<keyword evidence="3" id="KW-1185">Reference proteome</keyword>
<dbReference type="Gene3D" id="3.40.830.10">
    <property type="entry name" value="LigB-like"/>
    <property type="match status" value="1"/>
</dbReference>
<comment type="caution">
    <text evidence="2">The sequence shown here is derived from an EMBL/GenBank/DDBJ whole genome shotgun (WGS) entry which is preliminary data.</text>
</comment>
<dbReference type="EMBL" id="AZIL01000516">
    <property type="protein sequence ID" value="EWM27269.1"/>
    <property type="molecule type" value="Genomic_DNA"/>
</dbReference>
<accession>W7U3I8</accession>
<dbReference type="Proteomes" id="UP000019335">
    <property type="component" value="Chromosome 7"/>
</dbReference>
<name>W7U3I8_9STRA</name>
<dbReference type="CDD" id="cd07361">
    <property type="entry name" value="MEMO_like"/>
    <property type="match status" value="1"/>
</dbReference>
<gene>
    <name evidence="2" type="ORF">Naga_100038g23</name>
</gene>
<protein>
    <submittedName>
        <fullName evidence="2">UPF0103/Mediator of ErbB2-driven cell motility</fullName>
    </submittedName>
</protein>
<dbReference type="HAMAP" id="MF_00055">
    <property type="entry name" value="MEMO1"/>
    <property type="match status" value="1"/>
</dbReference>
<sequence length="323" mass="35575">MGKDGYIRKASHSGSWYTKSGEVLRKQLSEWLLEASSASSSTPSQRCVKALIAPHAGYSYSGPTAAHAYMHLDPSVIQRVFILGPSHHVYLRACAVSGASVCETPVGPLSVDEAVRAELLADPLFQTMAQRVDEDEHSIEMHLPYVAHLVGEVQGVSIVPILVGSLDPTQEAVYGRILAKYLSDPANLFIVSTDFCHWGRRFQYQPFDRAYGEDIHEYIEWLDRQGMALIEQGDPQAFTTYLRQYRNTICGRHPLGVFLQAAQALREGGKEGLDVRVEFVRYAQSSRCMHETDSSVSYASAVATTLMAGNDARGNGGAKPFMT</sequence>
<reference evidence="2 3" key="1">
    <citation type="journal article" date="2014" name="Mol. Plant">
        <title>Chromosome Scale Genome Assembly and Transcriptome Profiling of Nannochloropsis gaditana in Nitrogen Depletion.</title>
        <authorList>
            <person name="Corteggiani Carpinelli E."/>
            <person name="Telatin A."/>
            <person name="Vitulo N."/>
            <person name="Forcato C."/>
            <person name="D'Angelo M."/>
            <person name="Schiavon R."/>
            <person name="Vezzi A."/>
            <person name="Giacometti G.M."/>
            <person name="Morosinotto T."/>
            <person name="Valle G."/>
        </authorList>
    </citation>
    <scope>NUCLEOTIDE SEQUENCE [LARGE SCALE GENOMIC DNA]</scope>
    <source>
        <strain evidence="2 3">B-31</strain>
    </source>
</reference>
<dbReference type="NCBIfam" id="TIGR04336">
    <property type="entry name" value="AmmeMemoSam_B"/>
    <property type="match status" value="1"/>
</dbReference>
<dbReference type="PANTHER" id="PTHR11060:SF0">
    <property type="entry name" value="PROTEIN MEMO1"/>
    <property type="match status" value="1"/>
</dbReference>
<proteinExistence type="inferred from homology"/>
<comment type="similarity">
    <text evidence="1">Belongs to the MEMO1 family.</text>
</comment>
<dbReference type="InterPro" id="IPR002737">
    <property type="entry name" value="MEMO1_fam"/>
</dbReference>
<organism evidence="2 3">
    <name type="scientific">Nannochloropsis gaditana</name>
    <dbReference type="NCBI Taxonomy" id="72520"/>
    <lineage>
        <taxon>Eukaryota</taxon>
        <taxon>Sar</taxon>
        <taxon>Stramenopiles</taxon>
        <taxon>Ochrophyta</taxon>
        <taxon>Eustigmatophyceae</taxon>
        <taxon>Eustigmatales</taxon>
        <taxon>Monodopsidaceae</taxon>
        <taxon>Nannochloropsis</taxon>
    </lineage>
</organism>
<dbReference type="Pfam" id="PF01875">
    <property type="entry name" value="Memo"/>
    <property type="match status" value="1"/>
</dbReference>
<evidence type="ECO:0000313" key="3">
    <source>
        <dbReference type="Proteomes" id="UP000019335"/>
    </source>
</evidence>
<dbReference type="AlphaFoldDB" id="W7U3I8"/>
<evidence type="ECO:0000313" key="2">
    <source>
        <dbReference type="EMBL" id="EWM27269.1"/>
    </source>
</evidence>
<evidence type="ECO:0000256" key="1">
    <source>
        <dbReference type="ARBA" id="ARBA00006315"/>
    </source>
</evidence>
<dbReference type="OrthoDB" id="417112at2759"/>
<dbReference type="PANTHER" id="PTHR11060">
    <property type="entry name" value="PROTEIN MEMO1"/>
    <property type="match status" value="1"/>
</dbReference>